<feature type="domain" description="RING-type" evidence="2">
    <location>
        <begin position="7"/>
        <end position="49"/>
    </location>
</feature>
<dbReference type="Gene3D" id="3.30.40.10">
    <property type="entry name" value="Zinc/RING finger domain, C3HC4 (zinc finger)"/>
    <property type="match status" value="1"/>
</dbReference>
<dbReference type="GO" id="GO:0016567">
    <property type="term" value="P:protein ubiquitination"/>
    <property type="evidence" value="ECO:0007669"/>
    <property type="project" value="TreeGrafter"/>
</dbReference>
<accession>A0AAU9J114</accession>
<dbReference type="InterPro" id="IPR001841">
    <property type="entry name" value="Znf_RING"/>
</dbReference>
<dbReference type="EMBL" id="CAJZBQ010000027">
    <property type="protein sequence ID" value="CAG9320858.1"/>
    <property type="molecule type" value="Genomic_DNA"/>
</dbReference>
<comment type="caution">
    <text evidence="3">The sequence shown here is derived from an EMBL/GenBank/DDBJ whole genome shotgun (WGS) entry which is preliminary data.</text>
</comment>
<organism evidence="3 4">
    <name type="scientific">Blepharisma stoltei</name>
    <dbReference type="NCBI Taxonomy" id="1481888"/>
    <lineage>
        <taxon>Eukaryota</taxon>
        <taxon>Sar</taxon>
        <taxon>Alveolata</taxon>
        <taxon>Ciliophora</taxon>
        <taxon>Postciliodesmatophora</taxon>
        <taxon>Heterotrichea</taxon>
        <taxon>Heterotrichida</taxon>
        <taxon>Blepharismidae</taxon>
        <taxon>Blepharisma</taxon>
    </lineage>
</organism>
<dbReference type="SMART" id="SM00184">
    <property type="entry name" value="RING"/>
    <property type="match status" value="1"/>
</dbReference>
<protein>
    <recommendedName>
        <fullName evidence="2">RING-type domain-containing protein</fullName>
    </recommendedName>
</protein>
<dbReference type="InterPro" id="IPR013083">
    <property type="entry name" value="Znf_RING/FYVE/PHD"/>
</dbReference>
<evidence type="ECO:0000313" key="3">
    <source>
        <dbReference type="EMBL" id="CAG9320858.1"/>
    </source>
</evidence>
<keyword evidence="1" id="KW-0479">Metal-binding</keyword>
<reference evidence="3" key="1">
    <citation type="submission" date="2021-09" db="EMBL/GenBank/DDBJ databases">
        <authorList>
            <consortium name="AG Swart"/>
            <person name="Singh M."/>
            <person name="Singh A."/>
            <person name="Seah K."/>
            <person name="Emmerich C."/>
        </authorList>
    </citation>
    <scope>NUCLEOTIDE SEQUENCE</scope>
    <source>
        <strain evidence="3">ATCC30299</strain>
    </source>
</reference>
<dbReference type="GO" id="GO:0061630">
    <property type="term" value="F:ubiquitin protein ligase activity"/>
    <property type="evidence" value="ECO:0007669"/>
    <property type="project" value="TreeGrafter"/>
</dbReference>
<dbReference type="GO" id="GO:0008270">
    <property type="term" value="F:zinc ion binding"/>
    <property type="evidence" value="ECO:0007669"/>
    <property type="project" value="UniProtKB-KW"/>
</dbReference>
<name>A0AAU9J114_9CILI</name>
<dbReference type="InterPro" id="IPR051435">
    <property type="entry name" value="RING_finger_E3_ubiq-ligases"/>
</dbReference>
<proteinExistence type="predicted"/>
<evidence type="ECO:0000259" key="2">
    <source>
        <dbReference type="PROSITE" id="PS50089"/>
    </source>
</evidence>
<keyword evidence="1" id="KW-0862">Zinc</keyword>
<dbReference type="PANTHER" id="PTHR22791:SF6">
    <property type="entry name" value="RING-TYPE DOMAIN-CONTAINING PROTEIN"/>
    <property type="match status" value="1"/>
</dbReference>
<dbReference type="PANTHER" id="PTHR22791">
    <property type="entry name" value="RING-TYPE DOMAIN-CONTAINING PROTEIN"/>
    <property type="match status" value="1"/>
</dbReference>
<dbReference type="Proteomes" id="UP001162131">
    <property type="component" value="Unassembled WGS sequence"/>
</dbReference>
<keyword evidence="1" id="KW-0863">Zinc-finger</keyword>
<dbReference type="AlphaFoldDB" id="A0AAU9J114"/>
<dbReference type="PROSITE" id="PS50089">
    <property type="entry name" value="ZF_RING_2"/>
    <property type="match status" value="1"/>
</dbReference>
<gene>
    <name evidence="3" type="ORF">BSTOLATCC_MIC27436</name>
</gene>
<keyword evidence="4" id="KW-1185">Reference proteome</keyword>
<dbReference type="SUPFAM" id="SSF57850">
    <property type="entry name" value="RING/U-box"/>
    <property type="match status" value="1"/>
</dbReference>
<evidence type="ECO:0000256" key="1">
    <source>
        <dbReference type="PROSITE-ProRule" id="PRU00175"/>
    </source>
</evidence>
<evidence type="ECO:0000313" key="4">
    <source>
        <dbReference type="Proteomes" id="UP001162131"/>
    </source>
</evidence>
<sequence>MEAQLECPVCLTKYTTKSNRPKSLHCGHNICCECTSGLLLKPKPSCPLCLREIININSIEDLGDAWFILDRLNFIELVCQNHPQQLASYFNTHKYKTLKKFLQAKDKNSEKFLPSQTKKNYAFIKNYQD</sequence>